<protein>
    <submittedName>
        <fullName evidence="2">Putative secreted protein</fullName>
    </submittedName>
</protein>
<dbReference type="AlphaFoldDB" id="A0A090D160"/>
<organism evidence="2">
    <name type="scientific">Candidatus Criblamydia sequanensis CRIB-18</name>
    <dbReference type="NCBI Taxonomy" id="1437425"/>
    <lineage>
        <taxon>Bacteria</taxon>
        <taxon>Pseudomonadati</taxon>
        <taxon>Chlamydiota</taxon>
        <taxon>Chlamydiia</taxon>
        <taxon>Parachlamydiales</taxon>
        <taxon>Candidatus Criblamydiaceae</taxon>
        <taxon>Candidatus Criblamydia</taxon>
    </lineage>
</organism>
<reference evidence="2" key="2">
    <citation type="submission" date="2014-09" db="EMBL/GenBank/DDBJ databases">
        <title>Criblamydia sequanensis harbors a mega-plasmid encoding arsenite resistance.</title>
        <authorList>
            <person name="Bertelli C."/>
            <person name="Goesmann A."/>
            <person name="Greub G."/>
        </authorList>
    </citation>
    <scope>NUCLEOTIDE SEQUENCE [LARGE SCALE GENOMIC DNA]</scope>
    <source>
        <strain evidence="2">CRIB-18</strain>
        <plasmid evidence="2">1</plasmid>
    </source>
</reference>
<sequence>MVRSFLFVSLIFLVTGCAAMPELFKAVEDIATDTAVKVEIDKEAFQKDTDVTVAIEVKNKDKDPVVQIQQVPVQQTPAK</sequence>
<accession>A0A090D160</accession>
<evidence type="ECO:0000313" key="2">
    <source>
        <dbReference type="EMBL" id="CDR35318.1"/>
    </source>
</evidence>
<keyword evidence="1" id="KW-0732">Signal</keyword>
<geneLocation type="plasmid" evidence="2">
    <name>1</name>
</geneLocation>
<proteinExistence type="predicted"/>
<evidence type="ECO:0000256" key="1">
    <source>
        <dbReference type="SAM" id="SignalP"/>
    </source>
</evidence>
<name>A0A090D160_9BACT</name>
<dbReference type="EMBL" id="LK031773">
    <property type="protein sequence ID" value="CDR35318.1"/>
    <property type="molecule type" value="Genomic_DNA"/>
</dbReference>
<feature type="chain" id="PRO_5001853816" evidence="1">
    <location>
        <begin position="20"/>
        <end position="79"/>
    </location>
</feature>
<dbReference type="RefSeq" id="WP_176454838.1">
    <property type="nucleotide sequence ID" value="NZ_LK031773.1"/>
</dbReference>
<reference evidence="2" key="1">
    <citation type="submission" date="2013-12" db="EMBL/GenBank/DDBJ databases">
        <authorList>
            <person name="Li W."/>
            <person name="Chetelat R.T."/>
        </authorList>
    </citation>
    <scope>NUCLEOTIDE SEQUENCE</scope>
    <source>
        <strain evidence="2">CRIB-18</strain>
        <plasmid evidence="2">1</plasmid>
    </source>
</reference>
<feature type="signal peptide" evidence="1">
    <location>
        <begin position="1"/>
        <end position="19"/>
    </location>
</feature>
<gene>
    <name evidence="2" type="ORF">CSEC_p0047</name>
</gene>
<keyword evidence="2" id="KW-0614">Plasmid</keyword>
<dbReference type="PROSITE" id="PS51257">
    <property type="entry name" value="PROKAR_LIPOPROTEIN"/>
    <property type="match status" value="1"/>
</dbReference>